<protein>
    <recommendedName>
        <fullName evidence="3">DUF2334 domain-containing protein</fullName>
    </recommendedName>
</protein>
<dbReference type="CDD" id="cd11374">
    <property type="entry name" value="CE4_u10"/>
    <property type="match status" value="1"/>
</dbReference>
<dbReference type="RefSeq" id="WP_183625828.1">
    <property type="nucleotide sequence ID" value="NZ_JACIDX010000008.1"/>
</dbReference>
<evidence type="ECO:0008006" key="3">
    <source>
        <dbReference type="Google" id="ProtNLM"/>
    </source>
</evidence>
<accession>A0A7W6G801</accession>
<dbReference type="InterPro" id="IPR018763">
    <property type="entry name" value="DUF2334"/>
</dbReference>
<dbReference type="Pfam" id="PF10096">
    <property type="entry name" value="DUF2334"/>
    <property type="match status" value="1"/>
</dbReference>
<dbReference type="AlphaFoldDB" id="A0A7W6G801"/>
<dbReference type="GO" id="GO:0005975">
    <property type="term" value="P:carbohydrate metabolic process"/>
    <property type="evidence" value="ECO:0007669"/>
    <property type="project" value="InterPro"/>
</dbReference>
<evidence type="ECO:0000313" key="2">
    <source>
        <dbReference type="Proteomes" id="UP000548867"/>
    </source>
</evidence>
<dbReference type="InterPro" id="IPR011330">
    <property type="entry name" value="Glyco_hydro/deAcase_b/a-brl"/>
</dbReference>
<evidence type="ECO:0000313" key="1">
    <source>
        <dbReference type="EMBL" id="MBB3955482.1"/>
    </source>
</evidence>
<dbReference type="Gene3D" id="3.20.20.370">
    <property type="entry name" value="Glycoside hydrolase/deacetylase"/>
    <property type="match status" value="1"/>
</dbReference>
<dbReference type="EMBL" id="JACIDX010000008">
    <property type="protein sequence ID" value="MBB3955482.1"/>
    <property type="molecule type" value="Genomic_DNA"/>
</dbReference>
<name>A0A7W6G801_9SPHN</name>
<dbReference type="SUPFAM" id="SSF88713">
    <property type="entry name" value="Glycoside hydrolase/deacetylase"/>
    <property type="match status" value="1"/>
</dbReference>
<reference evidence="1 2" key="1">
    <citation type="submission" date="2020-08" db="EMBL/GenBank/DDBJ databases">
        <title>Genomic Encyclopedia of Type Strains, Phase IV (KMG-IV): sequencing the most valuable type-strain genomes for metagenomic binning, comparative biology and taxonomic classification.</title>
        <authorList>
            <person name="Goeker M."/>
        </authorList>
    </citation>
    <scope>NUCLEOTIDE SEQUENCE [LARGE SCALE GENOMIC DNA]</scope>
    <source>
        <strain evidence="1 2">DSM 27057</strain>
    </source>
</reference>
<keyword evidence="2" id="KW-1185">Reference proteome</keyword>
<dbReference type="Proteomes" id="UP000548867">
    <property type="component" value="Unassembled WGS sequence"/>
</dbReference>
<organism evidence="1 2">
    <name type="scientific">Novosphingobium sediminicola</name>
    <dbReference type="NCBI Taxonomy" id="563162"/>
    <lineage>
        <taxon>Bacteria</taxon>
        <taxon>Pseudomonadati</taxon>
        <taxon>Pseudomonadota</taxon>
        <taxon>Alphaproteobacteria</taxon>
        <taxon>Sphingomonadales</taxon>
        <taxon>Sphingomonadaceae</taxon>
        <taxon>Novosphingobium</taxon>
    </lineage>
</organism>
<gene>
    <name evidence="1" type="ORF">GGR38_002436</name>
</gene>
<sequence length="247" mass="26977">MSREKILLASIHDVGPRAEAQVDQLADLLCELLGGMNFAMLVVPDHWSEAPLAGNAAYQAKLRRWSDMGVEMFVHGWFHKDLAQHSGVAAFKAKHMTASEGEFLGLSQDEAARRMADGRKLIEDIIGRETAGFIAPAWLYGPGAMAALAESGFPLAEDHMRVWRPETGETLARGPVVTWASRTKGRQLSSRFFASLARVGLHGLDVARIAVHPGDTTVPELISSIRATYSSFAARRRPARYGQLLAS</sequence>
<comment type="caution">
    <text evidence="1">The sequence shown here is derived from an EMBL/GenBank/DDBJ whole genome shotgun (WGS) entry which is preliminary data.</text>
</comment>
<proteinExistence type="predicted"/>